<dbReference type="EMBL" id="JMIH01000028">
    <property type="protein sequence ID" value="KEO72016.1"/>
    <property type="molecule type" value="Genomic_DNA"/>
</dbReference>
<keyword evidence="1" id="KW-1133">Transmembrane helix</keyword>
<organism evidence="2 3">
    <name type="scientific">Anditalea andensis</name>
    <dbReference type="NCBI Taxonomy" id="1048983"/>
    <lineage>
        <taxon>Bacteria</taxon>
        <taxon>Pseudomonadati</taxon>
        <taxon>Bacteroidota</taxon>
        <taxon>Cytophagia</taxon>
        <taxon>Cytophagales</taxon>
        <taxon>Cytophagaceae</taxon>
        <taxon>Anditalea</taxon>
    </lineage>
</organism>
<keyword evidence="3" id="KW-1185">Reference proteome</keyword>
<evidence type="ECO:0000256" key="1">
    <source>
        <dbReference type="SAM" id="Phobius"/>
    </source>
</evidence>
<dbReference type="AlphaFoldDB" id="A0A074KPY6"/>
<feature type="transmembrane region" description="Helical" evidence="1">
    <location>
        <begin position="7"/>
        <end position="25"/>
    </location>
</feature>
<evidence type="ECO:0000313" key="3">
    <source>
        <dbReference type="Proteomes" id="UP000027821"/>
    </source>
</evidence>
<proteinExistence type="predicted"/>
<sequence>MDIRKSVYLKTILFGIVYAIIYLLINFVELNFSSHQEIYAGWSAFSLIYFLINLVIGLFIGFWLMYNHYKYPEKEEA</sequence>
<gene>
    <name evidence="2" type="ORF">EL17_19045</name>
</gene>
<keyword evidence="1" id="KW-0472">Membrane</keyword>
<protein>
    <submittedName>
        <fullName evidence="2">Uncharacterized protein</fullName>
    </submittedName>
</protein>
<evidence type="ECO:0000313" key="2">
    <source>
        <dbReference type="EMBL" id="KEO72016.1"/>
    </source>
</evidence>
<comment type="caution">
    <text evidence="2">The sequence shown here is derived from an EMBL/GenBank/DDBJ whole genome shotgun (WGS) entry which is preliminary data.</text>
</comment>
<name>A0A074KPY6_9BACT</name>
<accession>A0A074KPY6</accession>
<reference evidence="2 3" key="1">
    <citation type="submission" date="2014-04" db="EMBL/GenBank/DDBJ databases">
        <title>Characterization and application of a salt tolerant electro-active bacterium.</title>
        <authorList>
            <person name="Yang L."/>
            <person name="Wei S."/>
            <person name="Tay Q.X.M."/>
        </authorList>
    </citation>
    <scope>NUCLEOTIDE SEQUENCE [LARGE SCALE GENOMIC DNA]</scope>
    <source>
        <strain evidence="2 3">LY1</strain>
    </source>
</reference>
<keyword evidence="1" id="KW-0812">Transmembrane</keyword>
<feature type="transmembrane region" description="Helical" evidence="1">
    <location>
        <begin position="45"/>
        <end position="66"/>
    </location>
</feature>
<dbReference type="Proteomes" id="UP000027821">
    <property type="component" value="Unassembled WGS sequence"/>
</dbReference>